<sequence length="129" mass="15448">MQLFQKYWGTQTDRKLGLQKPILRYFWDYRGKINWSLRMELYRLLELPKPCKRSATEEVDRWQMKLAELKIEDKWQTVGSDPYDSPSTHGAISLVMKGARYNDEPVQLTIKLAAFFFHVVRFLSFVFHK</sequence>
<dbReference type="EMBL" id="CM026426">
    <property type="protein sequence ID" value="KAG0573184.1"/>
    <property type="molecule type" value="Genomic_DNA"/>
</dbReference>
<comment type="caution">
    <text evidence="1">The sequence shown here is derived from an EMBL/GenBank/DDBJ whole genome shotgun (WGS) entry which is preliminary data.</text>
</comment>
<accession>A0A8T0HQI6</accession>
<proteinExistence type="predicted"/>
<name>A0A8T0HQI6_CERPU</name>
<evidence type="ECO:0000313" key="2">
    <source>
        <dbReference type="Proteomes" id="UP000822688"/>
    </source>
</evidence>
<reference evidence="1" key="1">
    <citation type="submission" date="2020-06" db="EMBL/GenBank/DDBJ databases">
        <title>WGS assembly of Ceratodon purpureus strain R40.</title>
        <authorList>
            <person name="Carey S.B."/>
            <person name="Jenkins J."/>
            <person name="Shu S."/>
            <person name="Lovell J.T."/>
            <person name="Sreedasyam A."/>
            <person name="Maumus F."/>
            <person name="Tiley G.P."/>
            <person name="Fernandez-Pozo N."/>
            <person name="Barry K."/>
            <person name="Chen C."/>
            <person name="Wang M."/>
            <person name="Lipzen A."/>
            <person name="Daum C."/>
            <person name="Saski C.A."/>
            <person name="Payton A.C."/>
            <person name="Mcbreen J.C."/>
            <person name="Conrad R.E."/>
            <person name="Kollar L.M."/>
            <person name="Olsson S."/>
            <person name="Huttunen S."/>
            <person name="Landis J.B."/>
            <person name="Wickett N.J."/>
            <person name="Johnson M.G."/>
            <person name="Rensing S.A."/>
            <person name="Grimwood J."/>
            <person name="Schmutz J."/>
            <person name="Mcdaniel S.F."/>
        </authorList>
    </citation>
    <scope>NUCLEOTIDE SEQUENCE</scope>
    <source>
        <strain evidence="1">R40</strain>
    </source>
</reference>
<organism evidence="1 2">
    <name type="scientific">Ceratodon purpureus</name>
    <name type="common">Fire moss</name>
    <name type="synonym">Dicranum purpureum</name>
    <dbReference type="NCBI Taxonomy" id="3225"/>
    <lineage>
        <taxon>Eukaryota</taxon>
        <taxon>Viridiplantae</taxon>
        <taxon>Streptophyta</taxon>
        <taxon>Embryophyta</taxon>
        <taxon>Bryophyta</taxon>
        <taxon>Bryophytina</taxon>
        <taxon>Bryopsida</taxon>
        <taxon>Dicranidae</taxon>
        <taxon>Pseudoditrichales</taxon>
        <taxon>Ditrichaceae</taxon>
        <taxon>Ceratodon</taxon>
    </lineage>
</organism>
<gene>
    <name evidence="1" type="ORF">KC19_VG155700</name>
</gene>
<dbReference type="Proteomes" id="UP000822688">
    <property type="component" value="Chromosome V"/>
</dbReference>
<protein>
    <submittedName>
        <fullName evidence="1">Uncharacterized protein</fullName>
    </submittedName>
</protein>
<keyword evidence="2" id="KW-1185">Reference proteome</keyword>
<dbReference type="AlphaFoldDB" id="A0A8T0HQI6"/>
<evidence type="ECO:0000313" key="1">
    <source>
        <dbReference type="EMBL" id="KAG0573184.1"/>
    </source>
</evidence>